<dbReference type="RefSeq" id="WP_034734041.1">
    <property type="nucleotide sequence ID" value="NZ_JPIN01000013.1"/>
</dbReference>
<evidence type="ECO:0000256" key="1">
    <source>
        <dbReference type="ARBA" id="ARBA00004613"/>
    </source>
</evidence>
<dbReference type="PANTHER" id="PTHR34216">
    <property type="match status" value="1"/>
</dbReference>
<comment type="subcellular location">
    <subcellularLocation>
        <location evidence="1">Secreted</location>
    </subcellularLocation>
</comment>
<organism evidence="5 6">
    <name type="scientific">Pseudidiomarina atlantica</name>
    <dbReference type="NCBI Taxonomy" id="1517416"/>
    <lineage>
        <taxon>Bacteria</taxon>
        <taxon>Pseudomonadati</taxon>
        <taxon>Pseudomonadota</taxon>
        <taxon>Gammaproteobacteria</taxon>
        <taxon>Alteromonadales</taxon>
        <taxon>Idiomarinaceae</taxon>
        <taxon>Pseudidiomarina</taxon>
    </lineage>
</organism>
<dbReference type="GO" id="GO:0005576">
    <property type="term" value="C:extracellular region"/>
    <property type="evidence" value="ECO:0007669"/>
    <property type="project" value="UniProtKB-SubCell"/>
</dbReference>
<protein>
    <recommendedName>
        <fullName evidence="4">NodB homology domain-containing protein</fullName>
    </recommendedName>
</protein>
<dbReference type="Gene3D" id="3.20.20.370">
    <property type="entry name" value="Glycoside hydrolase/deacetylase"/>
    <property type="match status" value="1"/>
</dbReference>
<dbReference type="PANTHER" id="PTHR34216:SF3">
    <property type="entry name" value="POLY-BETA-1,6-N-ACETYL-D-GLUCOSAMINE N-DEACETYLASE"/>
    <property type="match status" value="1"/>
</dbReference>
<reference evidence="5 6" key="1">
    <citation type="submission" date="2014-06" db="EMBL/GenBank/DDBJ databases">
        <title>Draft genome sequence of Idiomarina sp. MCCC 1A10513.</title>
        <authorList>
            <person name="Du J."/>
            <person name="Lai Q."/>
            <person name="Shao Z."/>
        </authorList>
    </citation>
    <scope>NUCLEOTIDE SEQUENCE [LARGE SCALE GENOMIC DNA]</scope>
    <source>
        <strain evidence="5 6">MCCC 1A10513</strain>
    </source>
</reference>
<dbReference type="GO" id="GO:0016810">
    <property type="term" value="F:hydrolase activity, acting on carbon-nitrogen (but not peptide) bonds"/>
    <property type="evidence" value="ECO:0007669"/>
    <property type="project" value="InterPro"/>
</dbReference>
<evidence type="ECO:0000259" key="4">
    <source>
        <dbReference type="PROSITE" id="PS51677"/>
    </source>
</evidence>
<keyword evidence="2 3" id="KW-0732">Signal</keyword>
<dbReference type="InterPro" id="IPR051398">
    <property type="entry name" value="Polysacch_Deacetylase"/>
</dbReference>
<feature type="chain" id="PRO_5001900235" description="NodB homology domain-containing protein" evidence="3">
    <location>
        <begin position="20"/>
        <end position="350"/>
    </location>
</feature>
<evidence type="ECO:0000256" key="3">
    <source>
        <dbReference type="SAM" id="SignalP"/>
    </source>
</evidence>
<dbReference type="EMBL" id="JPIN01000013">
    <property type="protein sequence ID" value="KFZ28014.1"/>
    <property type="molecule type" value="Genomic_DNA"/>
</dbReference>
<evidence type="ECO:0000313" key="5">
    <source>
        <dbReference type="EMBL" id="KFZ28014.1"/>
    </source>
</evidence>
<dbReference type="PROSITE" id="PS51677">
    <property type="entry name" value="NODB"/>
    <property type="match status" value="1"/>
</dbReference>
<keyword evidence="6" id="KW-1185">Reference proteome</keyword>
<dbReference type="Proteomes" id="UP000053718">
    <property type="component" value="Unassembled WGS sequence"/>
</dbReference>
<feature type="signal peptide" evidence="3">
    <location>
        <begin position="1"/>
        <end position="19"/>
    </location>
</feature>
<dbReference type="GO" id="GO:0005975">
    <property type="term" value="P:carbohydrate metabolic process"/>
    <property type="evidence" value="ECO:0007669"/>
    <property type="project" value="InterPro"/>
</dbReference>
<dbReference type="OrthoDB" id="9814639at2"/>
<dbReference type="SUPFAM" id="SSF88713">
    <property type="entry name" value="Glycoside hydrolase/deacetylase"/>
    <property type="match status" value="1"/>
</dbReference>
<comment type="caution">
    <text evidence="5">The sequence shown here is derived from an EMBL/GenBank/DDBJ whole genome shotgun (WGS) entry which is preliminary data.</text>
</comment>
<accession>A0A094IQ83</accession>
<proteinExistence type="predicted"/>
<dbReference type="CDD" id="cd10973">
    <property type="entry name" value="CE4_DAC_u4_5s"/>
    <property type="match status" value="1"/>
</dbReference>
<dbReference type="AlphaFoldDB" id="A0A094IQ83"/>
<evidence type="ECO:0000313" key="6">
    <source>
        <dbReference type="Proteomes" id="UP000053718"/>
    </source>
</evidence>
<gene>
    <name evidence="5" type="ORF">IDAT_11875</name>
</gene>
<dbReference type="InterPro" id="IPR011330">
    <property type="entry name" value="Glyco_hydro/deAcase_b/a-brl"/>
</dbReference>
<sequence>MRALGFGLLWLILVPFSHAAEHGVVVLQYHHVGDDTPRVTSVTAAELEQHFAYLKEHDYKVVSLTEAKELLAQEQVPDKLVSITFDDGWRNVYDNGLEIFKKYRYPFTIFVNPYLMEQTPRIYMSWEQLRELTEYGATIANHSQFHEHMTWRDIGQDEAAWQQRQLTAIVEAQRVIDDELGSPQPRLFAYPYGEYDAKLAKLLAEQDFLAFGQHSGPWGRYTKATEIPRFPASANYANLDTLKTKIGSLPLPVTAHEPAEMEVASDVEEVNVRLHIAVSDDVQLQRINCFYQGDVIQPNVDDEGIELTLSQPPIGRSRVNCTLPSRSLSGRFYWYSVPLVRPNEQGRWPD</sequence>
<dbReference type="Pfam" id="PF01522">
    <property type="entry name" value="Polysacc_deac_1"/>
    <property type="match status" value="1"/>
</dbReference>
<feature type="domain" description="NodB homology" evidence="4">
    <location>
        <begin position="79"/>
        <end position="285"/>
    </location>
</feature>
<dbReference type="eggNOG" id="COG0726">
    <property type="taxonomic scope" value="Bacteria"/>
</dbReference>
<evidence type="ECO:0000256" key="2">
    <source>
        <dbReference type="ARBA" id="ARBA00022729"/>
    </source>
</evidence>
<dbReference type="InterPro" id="IPR002509">
    <property type="entry name" value="NODB_dom"/>
</dbReference>
<name>A0A094IQ83_9GAMM</name>
<dbReference type="STRING" id="1517416.IDAT_11875"/>